<feature type="compositionally biased region" description="Low complexity" evidence="1">
    <location>
        <begin position="1482"/>
        <end position="1496"/>
    </location>
</feature>
<feature type="region of interest" description="Disordered" evidence="1">
    <location>
        <begin position="1728"/>
        <end position="1754"/>
    </location>
</feature>
<feature type="compositionally biased region" description="Low complexity" evidence="1">
    <location>
        <begin position="1413"/>
        <end position="1434"/>
    </location>
</feature>
<feature type="region of interest" description="Disordered" evidence="1">
    <location>
        <begin position="1403"/>
        <end position="1455"/>
    </location>
</feature>
<protein>
    <submittedName>
        <fullName evidence="2">Uncharacterized protein</fullName>
    </submittedName>
</protein>
<feature type="region of interest" description="Disordered" evidence="1">
    <location>
        <begin position="328"/>
        <end position="373"/>
    </location>
</feature>
<keyword evidence="3" id="KW-1185">Reference proteome</keyword>
<feature type="compositionally biased region" description="Polar residues" evidence="1">
    <location>
        <begin position="18"/>
        <end position="29"/>
    </location>
</feature>
<organism evidence="2 3">
    <name type="scientific">Blattamonas nauphoetae</name>
    <dbReference type="NCBI Taxonomy" id="2049346"/>
    <lineage>
        <taxon>Eukaryota</taxon>
        <taxon>Metamonada</taxon>
        <taxon>Preaxostyla</taxon>
        <taxon>Oxymonadida</taxon>
        <taxon>Blattamonas</taxon>
    </lineage>
</organism>
<feature type="compositionally biased region" description="Polar residues" evidence="1">
    <location>
        <begin position="964"/>
        <end position="988"/>
    </location>
</feature>
<dbReference type="EMBL" id="JARBJD010000114">
    <property type="protein sequence ID" value="KAK2951744.1"/>
    <property type="molecule type" value="Genomic_DNA"/>
</dbReference>
<feature type="region of interest" description="Disordered" evidence="1">
    <location>
        <begin position="196"/>
        <end position="233"/>
    </location>
</feature>
<feature type="region of interest" description="Disordered" evidence="1">
    <location>
        <begin position="876"/>
        <end position="988"/>
    </location>
</feature>
<evidence type="ECO:0000313" key="3">
    <source>
        <dbReference type="Proteomes" id="UP001281761"/>
    </source>
</evidence>
<feature type="compositionally biased region" description="Low complexity" evidence="1">
    <location>
        <begin position="1009"/>
        <end position="1047"/>
    </location>
</feature>
<evidence type="ECO:0000313" key="2">
    <source>
        <dbReference type="EMBL" id="KAK2951744.1"/>
    </source>
</evidence>
<feature type="region of interest" description="Disordered" evidence="1">
    <location>
        <begin position="1663"/>
        <end position="1707"/>
    </location>
</feature>
<feature type="compositionally biased region" description="Low complexity" evidence="1">
    <location>
        <begin position="1695"/>
        <end position="1705"/>
    </location>
</feature>
<feature type="compositionally biased region" description="Basic residues" evidence="1">
    <location>
        <begin position="348"/>
        <end position="363"/>
    </location>
</feature>
<evidence type="ECO:0000256" key="1">
    <source>
        <dbReference type="SAM" id="MobiDB-lite"/>
    </source>
</evidence>
<sequence>MSTSRTNHLMSQLKEEPNQTFSPQSRPDTQSSAIQAAQQYALQSAPLSRLDETYPLRDVKLVWDRKQRSTVSHPCRVDIKSLDCHIITISRPRFVGDYFHLNELEETRLAMFPKSSLIRLKSGENPNISPILIEYRAPLVPDSSDAAYLFKPLLPLKCFNWQAPETPRPLHLNEYIRTSIRKLRPDGPDSQLLLSTDATNSKQTEKTMISNDTDQLPKLRKKRSTQHRTEESEIAKALRKAAKKEQKRLRAIDTVRTTPYTQVKAFPGLPSYISPLNPYANPPQPAVPPPLPLPLPLPHTEQQNPPKTAVQQLISTYNPMNRPVPLVPIRQDQRIYQRPRSISPVKSSPHRGRTKRTRDHHKKRDSDSYDEELEIERRMRRAERRKETDKKTEDKKENDQRYASIGWLDDMPFHPIRVHIKGYEAEGEIINKGQVSWLHKLDLAPSDEPITSDTLLESSLRFGQHKQQKPKEFYPIIDFANPPLPLSMQTRQLHTSIRRFFETRARPNHSPFAYAFSFSSMPLFPLSVDHVSFHPHISPHRAQQISQEVRLSFHQPRALPSSMSQMYLSSHSISPEPAQIPPIRDYPSLCTCGYPYTGHAKITTFDIFKRCLPMSENNYTDAHLAMSKFLKREMRENDIVPHSKQLLETIESMEQAIRLVDERAASMNSRRPRDFSPFFTAGHSNALSKYLQDKDKGNPKDPIPPLHSFLNPTNKTSLILQARPLECEKLGDQTAIDVLTELDLIVYYLQTNLRTTINRNYRLLRHMEVNRDKHRLQWKTERIRCEAIWIEITTRKEAHKAQQTQSQYPTPNPATYQFPMPHYMGSRQPPIGAMGHQYTAVPGVVSTYSGRDTMRQQYSVTNVVGQQYFIPGQMSSQYSSASGMGSQHHQTYTSGQQYPPNNAMGQQYPPNSAMGQQYSSNNAMGQQYSSNNAMGQQYPPTNHSGPQQSTKNTEETRISEITPVGSSLNSRTAEQQITGDSTFSQTLTAPPVLESSNSMINWSSLANVTPTPSQPSTTHPSAVQTSTVQTSTDQTSTVQTSTDQTSTGHTPTDQTSTLQSDSIPTMIKDEHPPDISPPPNLLPLPSTQVVMHPTQTTNSPHQVVQHSFLPIAPPQPRVPQPPSSMAILSFPDNQLRYHYRNKYGNPARFDLTGNYPPLHGASPPSLLHAIEHTILKYDSIDQEAEKRLEAEKEERRKAGKSVIKEPVLYSSSFSSPAAYRLSTHALEAAEVPPPNYDLTTLPSSSFFFDRTDFQNLIGTIASSTEKGVTVTNMLFYEAYRLYQMEMPAFKEKEGLKKVKDKDGDWEERMHKCEKRVKKLRLLSVPHPPSASLETNNQQQNTKDETNKDPANIIIKEPADAIVKEPADTIAKEPADAIAKESPDAIVNESTDAIVKEPAEKINEAPEPPIPALQNNQPISTQPQPSSQPIISSPTKATTSPLSQPQTTVSAQTPSQLQRTNFLTPKPAAQPVTLHSLISPQFATPQQHQQQFTPTSQRNPQFSQSFPTIQPLPLPPMSTTRQYTNPGFPSFSAFSMRPKAISTPFSSFLGFRAPPFFSQTQHSSQSSDFPQNNIHFFQTSPYSAATELIRSMPTSYLAGTNLTPRYNPRLSSSRLSLSFVQFSTFENDPGFRYRYFVIASRKLSQKMKGNAIHRMEVSKMMGKELTDASTGSTETDLNTTPLKPSTQPAEDRVTKSQSPSTSQSPYSRDDKKYLSFLASNNAPVLLDSSVFSPSSPGRNSQRIQSPLAHPSQLPQTSDMSAMLERFLPSTQSTTNLTIVPVQKQNALATGQYTSLAKMLRIPLSAFPPKMHVPPILFTDITTSNWWKLPNVPPDMDEDS</sequence>
<feature type="region of interest" description="Disordered" evidence="1">
    <location>
        <begin position="1"/>
        <end position="32"/>
    </location>
</feature>
<feature type="compositionally biased region" description="Polar residues" evidence="1">
    <location>
        <begin position="888"/>
        <end position="951"/>
    </location>
</feature>
<feature type="compositionally biased region" description="Polar residues" evidence="1">
    <location>
        <begin position="1666"/>
        <end position="1687"/>
    </location>
</feature>
<name>A0ABQ9XLP9_9EUKA</name>
<feature type="compositionally biased region" description="Polar residues" evidence="1">
    <location>
        <begin position="1048"/>
        <end position="1063"/>
    </location>
</feature>
<feature type="compositionally biased region" description="Polar residues" evidence="1">
    <location>
        <begin position="1331"/>
        <end position="1340"/>
    </location>
</feature>
<feature type="compositionally biased region" description="Polar residues" evidence="1">
    <location>
        <begin position="1435"/>
        <end position="1455"/>
    </location>
</feature>
<feature type="compositionally biased region" description="Polar residues" evidence="1">
    <location>
        <begin position="1728"/>
        <end position="1743"/>
    </location>
</feature>
<reference evidence="2 3" key="1">
    <citation type="journal article" date="2022" name="bioRxiv">
        <title>Genomics of Preaxostyla Flagellates Illuminates Evolutionary Transitions and the Path Towards Mitochondrial Loss.</title>
        <authorList>
            <person name="Novak L.V.F."/>
            <person name="Treitli S.C."/>
            <person name="Pyrih J."/>
            <person name="Halakuc P."/>
            <person name="Pipaliya S.V."/>
            <person name="Vacek V."/>
            <person name="Brzon O."/>
            <person name="Soukal P."/>
            <person name="Eme L."/>
            <person name="Dacks J.B."/>
            <person name="Karnkowska A."/>
            <person name="Elias M."/>
            <person name="Hampl V."/>
        </authorList>
    </citation>
    <scope>NUCLEOTIDE SEQUENCE [LARGE SCALE GENOMIC DNA]</scope>
    <source>
        <strain evidence="2">NAU3</strain>
        <tissue evidence="2">Gut</tissue>
    </source>
</reference>
<feature type="region of interest" description="Disordered" evidence="1">
    <location>
        <begin position="1323"/>
        <end position="1351"/>
    </location>
</feature>
<accession>A0ABQ9XLP9</accession>
<feature type="compositionally biased region" description="Low complexity" evidence="1">
    <location>
        <begin position="876"/>
        <end position="887"/>
    </location>
</feature>
<feature type="region of interest" description="Disordered" evidence="1">
    <location>
        <begin position="1482"/>
        <end position="1501"/>
    </location>
</feature>
<comment type="caution">
    <text evidence="2">The sequence shown here is derived from an EMBL/GenBank/DDBJ whole genome shotgun (WGS) entry which is preliminary data.</text>
</comment>
<gene>
    <name evidence="2" type="ORF">BLNAU_13356</name>
</gene>
<dbReference type="Proteomes" id="UP001281761">
    <property type="component" value="Unassembled WGS sequence"/>
</dbReference>
<proteinExistence type="predicted"/>
<feature type="region of interest" description="Disordered" evidence="1">
    <location>
        <begin position="1004"/>
        <end position="1076"/>
    </location>
</feature>
<feature type="compositionally biased region" description="Polar residues" evidence="1">
    <location>
        <begin position="1"/>
        <end position="10"/>
    </location>
</feature>
<feature type="compositionally biased region" description="Polar residues" evidence="1">
    <location>
        <begin position="196"/>
        <end position="214"/>
    </location>
</feature>